<dbReference type="InterPro" id="IPR037068">
    <property type="entry name" value="DNA_primase_core_N_sf"/>
</dbReference>
<dbReference type="SMART" id="SM00400">
    <property type="entry name" value="ZnF_CHCC"/>
    <property type="match status" value="1"/>
</dbReference>
<comment type="function">
    <text evidence="12 13">RNA polymerase that catalyzes the synthesis of short RNA molecules used as primers for DNA polymerase during DNA replication.</text>
</comment>
<comment type="similarity">
    <text evidence="12 13">Belongs to the DnaG primase family.</text>
</comment>
<reference evidence="16" key="1">
    <citation type="journal article" date="2020" name="mSystems">
        <title>Genome- and Community-Level Interaction Insights into Carbon Utilization and Element Cycling Functions of Hydrothermarchaeota in Hydrothermal Sediment.</title>
        <authorList>
            <person name="Zhou Z."/>
            <person name="Liu Y."/>
            <person name="Xu W."/>
            <person name="Pan J."/>
            <person name="Luo Z.H."/>
            <person name="Li M."/>
        </authorList>
    </citation>
    <scope>NUCLEOTIDE SEQUENCE [LARGE SCALE GENOMIC DNA]</scope>
    <source>
        <strain evidence="16">SpSt-906</strain>
    </source>
</reference>
<dbReference type="Gene3D" id="3.40.1360.10">
    <property type="match status" value="1"/>
</dbReference>
<keyword evidence="3 12" id="KW-0808">Transferase</keyword>
<keyword evidence="5 12" id="KW-0235">DNA replication</keyword>
<evidence type="ECO:0000256" key="9">
    <source>
        <dbReference type="ARBA" id="ARBA00022842"/>
    </source>
</evidence>
<comment type="catalytic activity">
    <reaction evidence="12">
        <text>ssDNA + n NTP = ssDNA/pppN(pN)n-1 hybrid + (n-1) diphosphate.</text>
        <dbReference type="EC" id="2.7.7.101"/>
    </reaction>
</comment>
<dbReference type="InterPro" id="IPR036977">
    <property type="entry name" value="DNA_primase_Znf_CHC2"/>
</dbReference>
<comment type="subunit">
    <text evidence="12">Monomer. Interacts with DnaB.</text>
</comment>
<comment type="caution">
    <text evidence="16">The sequence shown here is derived from an EMBL/GenBank/DDBJ whole genome shotgun (WGS) entry which is preliminary data.</text>
</comment>
<proteinExistence type="inferred from homology"/>
<dbReference type="HAMAP" id="MF_00974">
    <property type="entry name" value="DNA_primase_DnaG"/>
    <property type="match status" value="1"/>
</dbReference>
<evidence type="ECO:0000256" key="3">
    <source>
        <dbReference type="ARBA" id="ARBA00022679"/>
    </source>
</evidence>
<name>A0A7C3UYI3_UNCW3</name>
<evidence type="ECO:0000256" key="11">
    <source>
        <dbReference type="ARBA" id="ARBA00023163"/>
    </source>
</evidence>
<evidence type="ECO:0000256" key="10">
    <source>
        <dbReference type="ARBA" id="ARBA00023125"/>
    </source>
</evidence>
<evidence type="ECO:0000256" key="4">
    <source>
        <dbReference type="ARBA" id="ARBA00022695"/>
    </source>
</evidence>
<evidence type="ECO:0000256" key="13">
    <source>
        <dbReference type="PIRNR" id="PIRNR002811"/>
    </source>
</evidence>
<dbReference type="NCBIfam" id="TIGR01391">
    <property type="entry name" value="dnaG"/>
    <property type="match status" value="1"/>
</dbReference>
<dbReference type="SUPFAM" id="SSF56731">
    <property type="entry name" value="DNA primase core"/>
    <property type="match status" value="1"/>
</dbReference>
<evidence type="ECO:0000259" key="15">
    <source>
        <dbReference type="PROSITE" id="PS50880"/>
    </source>
</evidence>
<dbReference type="AlphaFoldDB" id="A0A7C3UYI3"/>
<dbReference type="Pfam" id="PF01807">
    <property type="entry name" value="Zn_ribbon_DnaG"/>
    <property type="match status" value="1"/>
</dbReference>
<sequence>MIKREVIERIREAVDIVELIGSYVPLKKVGTRYRGLCPFHLEKNPSFYVDAERGMFHCFGCGAGGTAITFLMKYENLSFPEAVRVLGERFGIQITEEKNKPEESGIYQALEFAANLFTTYLYYYPNALKYLRDRGIGEEVQKRFRLGYAPGNRSLLKEAKKRGIPLELLRRVGVIVTKDGEDEDFFFSRLIFPIFSPNGKVIGFGGRTLEEGVEPKYLNSPETEVFKKGETLYGFYQAKKGLRGSKPILVEGYFDLLSLVQAGIENCLAPLGTAFTLSQAMLIKRYTDDLYISFDGDPQGEEAAKKASIIALRAGLNPLIVELPDGFDPDKFIREKGKSAYQNLLSTAKDFVDFLVAKKDLSRISGKRDLITQFQEIIPEIGNEVLRELYLNKVTEILGIRRDLLLLPRKRPTGEASRIAGGKTKKEEKLLSYIILNPEYARICRSVLPVSAFPTRYQSAVNTLYQLCDKEFTVAEFCDSLSEEEDKKNIASLLFREERLPGPEEFFFLLERVRADVLKGEIDNEEKLRTFLEIKRSLMKRKDGSKNVSS</sequence>
<evidence type="ECO:0000256" key="8">
    <source>
        <dbReference type="ARBA" id="ARBA00022833"/>
    </source>
</evidence>
<dbReference type="InterPro" id="IPR006295">
    <property type="entry name" value="DNA_primase_DnaG"/>
</dbReference>
<dbReference type="EC" id="2.7.7.101" evidence="12"/>
<dbReference type="InterPro" id="IPR013264">
    <property type="entry name" value="DNAG_N"/>
</dbReference>
<dbReference type="CDD" id="cd03364">
    <property type="entry name" value="TOPRIM_DnaG_primases"/>
    <property type="match status" value="1"/>
</dbReference>
<evidence type="ECO:0000256" key="12">
    <source>
        <dbReference type="HAMAP-Rule" id="MF_00974"/>
    </source>
</evidence>
<organism evidence="16">
    <name type="scientific">candidate division WOR-3 bacterium</name>
    <dbReference type="NCBI Taxonomy" id="2052148"/>
    <lineage>
        <taxon>Bacteria</taxon>
        <taxon>Bacteria division WOR-3</taxon>
    </lineage>
</organism>
<evidence type="ECO:0000256" key="7">
    <source>
        <dbReference type="ARBA" id="ARBA00022771"/>
    </source>
</evidence>
<accession>A0A7C3UYI3</accession>
<dbReference type="GO" id="GO:0006269">
    <property type="term" value="P:DNA replication, synthesis of primer"/>
    <property type="evidence" value="ECO:0007669"/>
    <property type="project" value="UniProtKB-UniRule"/>
</dbReference>
<dbReference type="InterPro" id="IPR030846">
    <property type="entry name" value="DnaG_bac"/>
</dbReference>
<dbReference type="GO" id="GO:0003899">
    <property type="term" value="F:DNA-directed RNA polymerase activity"/>
    <property type="evidence" value="ECO:0007669"/>
    <property type="project" value="UniProtKB-UniRule"/>
</dbReference>
<dbReference type="Pfam" id="PF10410">
    <property type="entry name" value="DnaB_bind"/>
    <property type="match status" value="1"/>
</dbReference>
<dbReference type="GO" id="GO:0005737">
    <property type="term" value="C:cytoplasm"/>
    <property type="evidence" value="ECO:0007669"/>
    <property type="project" value="TreeGrafter"/>
</dbReference>
<keyword evidence="9" id="KW-0460">Magnesium</keyword>
<dbReference type="InterPro" id="IPR034151">
    <property type="entry name" value="TOPRIM_DnaG_bac"/>
</dbReference>
<keyword evidence="2 12" id="KW-0639">Primosome</keyword>
<protein>
    <recommendedName>
        <fullName evidence="12 13">DNA primase</fullName>
        <ecNumber evidence="12">2.7.7.101</ecNumber>
    </recommendedName>
</protein>
<dbReference type="Gene3D" id="3.90.580.10">
    <property type="entry name" value="Zinc finger, CHC2-type domain"/>
    <property type="match status" value="1"/>
</dbReference>
<dbReference type="PROSITE" id="PS50880">
    <property type="entry name" value="TOPRIM"/>
    <property type="match status" value="1"/>
</dbReference>
<comment type="cofactor">
    <cofactor evidence="12 13 14">
        <name>Zn(2+)</name>
        <dbReference type="ChEBI" id="CHEBI:29105"/>
    </cofactor>
    <text evidence="12 13 14">Binds 1 zinc ion per monomer.</text>
</comment>
<dbReference type="PANTHER" id="PTHR30313">
    <property type="entry name" value="DNA PRIMASE"/>
    <property type="match status" value="1"/>
</dbReference>
<dbReference type="InterPro" id="IPR019475">
    <property type="entry name" value="DNA_primase_DnaB-bd"/>
</dbReference>
<evidence type="ECO:0000256" key="2">
    <source>
        <dbReference type="ARBA" id="ARBA00022515"/>
    </source>
</evidence>
<feature type="domain" description="Toprim" evidence="15">
    <location>
        <begin position="245"/>
        <end position="326"/>
    </location>
</feature>
<evidence type="ECO:0000256" key="1">
    <source>
        <dbReference type="ARBA" id="ARBA00022478"/>
    </source>
</evidence>
<dbReference type="GO" id="GO:1990077">
    <property type="term" value="C:primosome complex"/>
    <property type="evidence" value="ECO:0007669"/>
    <property type="project" value="UniProtKB-KW"/>
</dbReference>
<keyword evidence="6 12" id="KW-0479">Metal-binding</keyword>
<dbReference type="PANTHER" id="PTHR30313:SF2">
    <property type="entry name" value="DNA PRIMASE"/>
    <property type="match status" value="1"/>
</dbReference>
<dbReference type="Pfam" id="PF08275">
    <property type="entry name" value="DNAG_N"/>
    <property type="match status" value="1"/>
</dbReference>
<keyword evidence="11 12" id="KW-0804">Transcription</keyword>
<feature type="zinc finger region" description="CHC2-type" evidence="12 14">
    <location>
        <begin position="37"/>
        <end position="61"/>
    </location>
</feature>
<evidence type="ECO:0000256" key="6">
    <source>
        <dbReference type="ARBA" id="ARBA00022723"/>
    </source>
</evidence>
<dbReference type="GO" id="GO:0008270">
    <property type="term" value="F:zinc ion binding"/>
    <property type="evidence" value="ECO:0007669"/>
    <property type="project" value="UniProtKB-UniRule"/>
</dbReference>
<keyword evidence="7 12" id="KW-0863">Zinc-finger</keyword>
<comment type="domain">
    <text evidence="12">Contains an N-terminal zinc-binding domain, a central core domain that contains the primase activity, and a C-terminal DnaB-binding domain.</text>
</comment>
<evidence type="ECO:0000313" key="16">
    <source>
        <dbReference type="EMBL" id="HGE98847.1"/>
    </source>
</evidence>
<dbReference type="InterPro" id="IPR002694">
    <property type="entry name" value="Znf_CHC2"/>
</dbReference>
<evidence type="ECO:0000256" key="14">
    <source>
        <dbReference type="PIRSR" id="PIRSR002811-1"/>
    </source>
</evidence>
<keyword evidence="10 12" id="KW-0238">DNA-binding</keyword>
<dbReference type="InterPro" id="IPR050219">
    <property type="entry name" value="DnaG_primase"/>
</dbReference>
<dbReference type="SUPFAM" id="SSF57783">
    <property type="entry name" value="Zinc beta-ribbon"/>
    <property type="match status" value="1"/>
</dbReference>
<dbReference type="Gene3D" id="3.90.980.10">
    <property type="entry name" value="DNA primase, catalytic core, N-terminal domain"/>
    <property type="match status" value="1"/>
</dbReference>
<keyword evidence="1 12" id="KW-0240">DNA-directed RNA polymerase</keyword>
<dbReference type="FunFam" id="3.90.580.10:FF:000001">
    <property type="entry name" value="DNA primase"/>
    <property type="match status" value="1"/>
</dbReference>
<evidence type="ECO:0000256" key="5">
    <source>
        <dbReference type="ARBA" id="ARBA00022705"/>
    </source>
</evidence>
<dbReference type="SMART" id="SM00493">
    <property type="entry name" value="TOPRIM"/>
    <property type="match status" value="1"/>
</dbReference>
<keyword evidence="4 12" id="KW-0548">Nucleotidyltransferase</keyword>
<dbReference type="EMBL" id="DTMQ01000014">
    <property type="protein sequence ID" value="HGE98847.1"/>
    <property type="molecule type" value="Genomic_DNA"/>
</dbReference>
<dbReference type="Pfam" id="PF13155">
    <property type="entry name" value="Toprim_2"/>
    <property type="match status" value="1"/>
</dbReference>
<keyword evidence="8 12" id="KW-0862">Zinc</keyword>
<dbReference type="GO" id="GO:0000428">
    <property type="term" value="C:DNA-directed RNA polymerase complex"/>
    <property type="evidence" value="ECO:0007669"/>
    <property type="project" value="UniProtKB-KW"/>
</dbReference>
<dbReference type="GO" id="GO:0003677">
    <property type="term" value="F:DNA binding"/>
    <property type="evidence" value="ECO:0007669"/>
    <property type="project" value="UniProtKB-KW"/>
</dbReference>
<dbReference type="InterPro" id="IPR006171">
    <property type="entry name" value="TOPRIM_dom"/>
</dbReference>
<gene>
    <name evidence="12" type="primary">dnaG</name>
    <name evidence="16" type="ORF">ENX07_02080</name>
</gene>
<dbReference type="PIRSF" id="PIRSF002811">
    <property type="entry name" value="DnaG"/>
    <property type="match status" value="1"/>
</dbReference>